<sequence>MNLPTLKVTKSNLPGKRHEMLSDLIIDPKELLDILELDVCLYPGVNCVAPISPRHDGHFI</sequence>
<dbReference type="AlphaFoldDB" id="A0A382ZTK4"/>
<gene>
    <name evidence="1" type="ORF">METZ01_LOCUS451209</name>
</gene>
<organism evidence="1">
    <name type="scientific">marine metagenome</name>
    <dbReference type="NCBI Taxonomy" id="408172"/>
    <lineage>
        <taxon>unclassified sequences</taxon>
        <taxon>metagenomes</taxon>
        <taxon>ecological metagenomes</taxon>
    </lineage>
</organism>
<dbReference type="EMBL" id="UINC01186230">
    <property type="protein sequence ID" value="SVD98355.1"/>
    <property type="molecule type" value="Genomic_DNA"/>
</dbReference>
<name>A0A382ZTK4_9ZZZZ</name>
<protein>
    <submittedName>
        <fullName evidence="1">Uncharacterized protein</fullName>
    </submittedName>
</protein>
<reference evidence="1" key="1">
    <citation type="submission" date="2018-05" db="EMBL/GenBank/DDBJ databases">
        <authorList>
            <person name="Lanie J.A."/>
            <person name="Ng W.-L."/>
            <person name="Kazmierczak K.M."/>
            <person name="Andrzejewski T.M."/>
            <person name="Davidsen T.M."/>
            <person name="Wayne K.J."/>
            <person name="Tettelin H."/>
            <person name="Glass J.I."/>
            <person name="Rusch D."/>
            <person name="Podicherti R."/>
            <person name="Tsui H.-C.T."/>
            <person name="Winkler M.E."/>
        </authorList>
    </citation>
    <scope>NUCLEOTIDE SEQUENCE</scope>
</reference>
<evidence type="ECO:0000313" key="1">
    <source>
        <dbReference type="EMBL" id="SVD98355.1"/>
    </source>
</evidence>
<proteinExistence type="predicted"/>
<accession>A0A382ZTK4</accession>